<dbReference type="OrthoDB" id="694295at2759"/>
<gene>
    <name evidence="4" type="ORF">RHSIM_Rhsim08G0029900</name>
</gene>
<dbReference type="PANTHER" id="PTHR32295:SF108">
    <property type="entry name" value="PROTEIN IQ-DOMAIN 20"/>
    <property type="match status" value="1"/>
</dbReference>
<name>A0A834GL84_RHOSS</name>
<reference evidence="4" key="1">
    <citation type="submission" date="2019-11" db="EMBL/GenBank/DDBJ databases">
        <authorList>
            <person name="Liu Y."/>
            <person name="Hou J."/>
            <person name="Li T.-Q."/>
            <person name="Guan C.-H."/>
            <person name="Wu X."/>
            <person name="Wu H.-Z."/>
            <person name="Ling F."/>
            <person name="Zhang R."/>
            <person name="Shi X.-G."/>
            <person name="Ren J.-P."/>
            <person name="Chen E.-F."/>
            <person name="Sun J.-M."/>
        </authorList>
    </citation>
    <scope>NUCLEOTIDE SEQUENCE</scope>
    <source>
        <strain evidence="4">Adult_tree_wgs_1</strain>
        <tissue evidence="4">Leaves</tissue>
    </source>
</reference>
<evidence type="ECO:0000256" key="1">
    <source>
        <dbReference type="ARBA" id="ARBA00022860"/>
    </source>
</evidence>
<keyword evidence="5" id="KW-1185">Reference proteome</keyword>
<dbReference type="InterPro" id="IPR000048">
    <property type="entry name" value="IQ_motif_EF-hand-BS"/>
</dbReference>
<evidence type="ECO:0000313" key="5">
    <source>
        <dbReference type="Proteomes" id="UP000626092"/>
    </source>
</evidence>
<dbReference type="PROSITE" id="PS50096">
    <property type="entry name" value="IQ"/>
    <property type="match status" value="2"/>
</dbReference>
<dbReference type="Proteomes" id="UP000626092">
    <property type="component" value="Unassembled WGS sequence"/>
</dbReference>
<dbReference type="EMBL" id="WJXA01000008">
    <property type="protein sequence ID" value="KAF7136513.1"/>
    <property type="molecule type" value="Genomic_DNA"/>
</dbReference>
<comment type="function">
    <text evidence="3">May be involved in cooperative interactions with calmodulins or calmodulin-like proteins. Recruits calmodulin proteins to microtubules, thus being a potential scaffold in cellular signaling and trafficking. May associate with nucleic acids and regulate gene expression at the transcriptional or post-transcriptional level.</text>
</comment>
<dbReference type="InterPro" id="IPR027417">
    <property type="entry name" value="P-loop_NTPase"/>
</dbReference>
<protein>
    <submittedName>
        <fullName evidence="4">Uncharacterized protein</fullName>
    </submittedName>
</protein>
<comment type="similarity">
    <text evidence="2">Belongs to the IQD family.</text>
</comment>
<dbReference type="SUPFAM" id="SSF52540">
    <property type="entry name" value="P-loop containing nucleoside triphosphate hydrolases"/>
    <property type="match status" value="1"/>
</dbReference>
<evidence type="ECO:0000313" key="4">
    <source>
        <dbReference type="EMBL" id="KAF7136513.1"/>
    </source>
</evidence>
<evidence type="ECO:0000256" key="2">
    <source>
        <dbReference type="ARBA" id="ARBA00024341"/>
    </source>
</evidence>
<dbReference type="GO" id="GO:0005516">
    <property type="term" value="F:calmodulin binding"/>
    <property type="evidence" value="ECO:0007669"/>
    <property type="project" value="UniProtKB-KW"/>
</dbReference>
<keyword evidence="1" id="KW-0112">Calmodulin-binding</keyword>
<dbReference type="CDD" id="cd23767">
    <property type="entry name" value="IQCD"/>
    <property type="match status" value="1"/>
</dbReference>
<dbReference type="Gene3D" id="1.20.5.190">
    <property type="match status" value="1"/>
</dbReference>
<sequence>MGKPRSWFGIVQNKFFRPPPQNIVIVLHANNAISTSFIEENHNRIDDAANEMSKKTDVGSNRIPLSCSPTEVKELSEADTAAIKIQAFFRGHLARRAFLAFKGLVKLQAVVRGVRARRQSRIALHCMHVLARLRIAVHSRRLLRRSRMNQLGS</sequence>
<comment type="caution">
    <text evidence="4">The sequence shown here is derived from an EMBL/GenBank/DDBJ whole genome shotgun (WGS) entry which is preliminary data.</text>
</comment>
<dbReference type="Pfam" id="PF00612">
    <property type="entry name" value="IQ"/>
    <property type="match status" value="2"/>
</dbReference>
<organism evidence="4 5">
    <name type="scientific">Rhododendron simsii</name>
    <name type="common">Sims's rhododendron</name>
    <dbReference type="NCBI Taxonomy" id="118357"/>
    <lineage>
        <taxon>Eukaryota</taxon>
        <taxon>Viridiplantae</taxon>
        <taxon>Streptophyta</taxon>
        <taxon>Embryophyta</taxon>
        <taxon>Tracheophyta</taxon>
        <taxon>Spermatophyta</taxon>
        <taxon>Magnoliopsida</taxon>
        <taxon>eudicotyledons</taxon>
        <taxon>Gunneridae</taxon>
        <taxon>Pentapetalae</taxon>
        <taxon>asterids</taxon>
        <taxon>Ericales</taxon>
        <taxon>Ericaceae</taxon>
        <taxon>Ericoideae</taxon>
        <taxon>Rhodoreae</taxon>
        <taxon>Rhododendron</taxon>
    </lineage>
</organism>
<dbReference type="PANTHER" id="PTHR32295">
    <property type="entry name" value="IQ-DOMAIN 5-RELATED"/>
    <property type="match status" value="1"/>
</dbReference>
<dbReference type="AlphaFoldDB" id="A0A834GL84"/>
<evidence type="ECO:0000256" key="3">
    <source>
        <dbReference type="ARBA" id="ARBA00045534"/>
    </source>
</evidence>
<dbReference type="SMART" id="SM00015">
    <property type="entry name" value="IQ"/>
    <property type="match status" value="2"/>
</dbReference>
<accession>A0A834GL84</accession>
<proteinExistence type="inferred from homology"/>